<dbReference type="OrthoDB" id="9800707at2"/>
<name>A0A5C4XJS9_9HYPH</name>
<sequence>MTKLEQIEKSVAELNGEELEAFSEWFDAFQTARWDRQIKADGTAGKLDKLAADALADFRSGRTRQL</sequence>
<dbReference type="Proteomes" id="UP000311605">
    <property type="component" value="Unassembled WGS sequence"/>
</dbReference>
<proteinExistence type="predicted"/>
<comment type="caution">
    <text evidence="1">The sequence shown here is derived from an EMBL/GenBank/DDBJ whole genome shotgun (WGS) entry which is preliminary data.</text>
</comment>
<gene>
    <name evidence="1" type="ORF">FHP24_17030</name>
</gene>
<organism evidence="1 2">
    <name type="scientific">Aliirhizobium smilacinae</name>
    <dbReference type="NCBI Taxonomy" id="1395944"/>
    <lineage>
        <taxon>Bacteria</taxon>
        <taxon>Pseudomonadati</taxon>
        <taxon>Pseudomonadota</taxon>
        <taxon>Alphaproteobacteria</taxon>
        <taxon>Hyphomicrobiales</taxon>
        <taxon>Rhizobiaceae</taxon>
        <taxon>Aliirhizobium</taxon>
    </lineage>
</organism>
<protein>
    <submittedName>
        <fullName evidence="1">Uncharacterized protein</fullName>
    </submittedName>
</protein>
<reference evidence="1 2" key="1">
    <citation type="submission" date="2019-06" db="EMBL/GenBank/DDBJ databases">
        <title>The draft genome of Rhizobium smilacinae PTYR-5.</title>
        <authorList>
            <person name="Liu L."/>
            <person name="Li L."/>
            <person name="Zhang X."/>
        </authorList>
    </citation>
    <scope>NUCLEOTIDE SEQUENCE [LARGE SCALE GENOMIC DNA]</scope>
    <source>
        <strain evidence="1 2">PTYR-5</strain>
    </source>
</reference>
<evidence type="ECO:0000313" key="2">
    <source>
        <dbReference type="Proteomes" id="UP000311605"/>
    </source>
</evidence>
<dbReference type="AlphaFoldDB" id="A0A5C4XJS9"/>
<accession>A0A5C4XJS9</accession>
<dbReference type="RefSeq" id="WP_139677413.1">
    <property type="nucleotide sequence ID" value="NZ_VDMN01000003.1"/>
</dbReference>
<keyword evidence="2" id="KW-1185">Reference proteome</keyword>
<dbReference type="EMBL" id="VDMN01000003">
    <property type="protein sequence ID" value="TNM62920.1"/>
    <property type="molecule type" value="Genomic_DNA"/>
</dbReference>
<evidence type="ECO:0000313" key="1">
    <source>
        <dbReference type="EMBL" id="TNM62920.1"/>
    </source>
</evidence>